<accession>A0ABY5MLZ5</accession>
<protein>
    <submittedName>
        <fullName evidence="1">Uncharacterized protein</fullName>
    </submittedName>
</protein>
<evidence type="ECO:0000313" key="2">
    <source>
        <dbReference type="Proteomes" id="UP001342418"/>
    </source>
</evidence>
<evidence type="ECO:0000313" key="1">
    <source>
        <dbReference type="EMBL" id="UUP16901.1"/>
    </source>
</evidence>
<reference evidence="1 2" key="1">
    <citation type="submission" date="2018-07" db="EMBL/GenBank/DDBJ databases">
        <title>Genome sequence of Nitratireductor thuwali#1536.</title>
        <authorList>
            <person name="Michoud G."/>
            <person name="Merlino G."/>
            <person name="Sefrji F.O."/>
            <person name="Daffonchio D."/>
        </authorList>
    </citation>
    <scope>NUCLEOTIDE SEQUENCE [LARGE SCALE GENOMIC DNA]</scope>
    <source>
        <strain evidence="2">Nit1536</strain>
    </source>
</reference>
<name>A0ABY5MLZ5_9HYPH</name>
<dbReference type="RefSeq" id="WP_338529288.1">
    <property type="nucleotide sequence ID" value="NZ_CP030941.1"/>
</dbReference>
<gene>
    <name evidence="1" type="ORF">NTH_01351</name>
</gene>
<keyword evidence="2" id="KW-1185">Reference proteome</keyword>
<dbReference type="EMBL" id="CP030941">
    <property type="protein sequence ID" value="UUP16901.1"/>
    <property type="molecule type" value="Genomic_DNA"/>
</dbReference>
<dbReference type="Proteomes" id="UP001342418">
    <property type="component" value="Chromosome"/>
</dbReference>
<sequence length="93" mass="10276">MSQMTIEELEGALHAQRETLALILAWLADMADDDAEALWAAMEERAELEDHQEDPGAVPADGLAIEGAMMTEFQLILRAARARLAEQREKAGR</sequence>
<organism evidence="1 2">
    <name type="scientific">Nitratireductor thuwali</name>
    <dbReference type="NCBI Taxonomy" id="2267699"/>
    <lineage>
        <taxon>Bacteria</taxon>
        <taxon>Pseudomonadati</taxon>
        <taxon>Pseudomonadota</taxon>
        <taxon>Alphaproteobacteria</taxon>
        <taxon>Hyphomicrobiales</taxon>
        <taxon>Phyllobacteriaceae</taxon>
        <taxon>Nitratireductor</taxon>
    </lineage>
</organism>
<proteinExistence type="predicted"/>